<dbReference type="Proteomes" id="UP000270094">
    <property type="component" value="Unassembled WGS sequence"/>
</dbReference>
<dbReference type="EMBL" id="UYYB01123853">
    <property type="protein sequence ID" value="VDM83553.1"/>
    <property type="molecule type" value="Genomic_DNA"/>
</dbReference>
<reference evidence="1 2" key="1">
    <citation type="submission" date="2018-11" db="EMBL/GenBank/DDBJ databases">
        <authorList>
            <consortium name="Pathogen Informatics"/>
        </authorList>
    </citation>
    <scope>NUCLEOTIDE SEQUENCE [LARGE SCALE GENOMIC DNA]</scope>
</reference>
<dbReference type="AlphaFoldDB" id="A0A3P7JRI3"/>
<keyword evidence="2" id="KW-1185">Reference proteome</keyword>
<organism evidence="1 2">
    <name type="scientific">Strongylus vulgaris</name>
    <name type="common">Blood worm</name>
    <dbReference type="NCBI Taxonomy" id="40348"/>
    <lineage>
        <taxon>Eukaryota</taxon>
        <taxon>Metazoa</taxon>
        <taxon>Ecdysozoa</taxon>
        <taxon>Nematoda</taxon>
        <taxon>Chromadorea</taxon>
        <taxon>Rhabditida</taxon>
        <taxon>Rhabditina</taxon>
        <taxon>Rhabditomorpha</taxon>
        <taxon>Strongyloidea</taxon>
        <taxon>Strongylidae</taxon>
        <taxon>Strongylus</taxon>
    </lineage>
</organism>
<name>A0A3P7JRI3_STRVU</name>
<sequence>MRISGCPKNTKHHRKRDALLKQRPYLRLNRFQRVCSLTREENSCSVAERRNQIGMRYRASDSKSRNLCVYVKEY</sequence>
<gene>
    <name evidence="1" type="ORF">SVUK_LOCUS18551</name>
</gene>
<proteinExistence type="predicted"/>
<evidence type="ECO:0000313" key="2">
    <source>
        <dbReference type="Proteomes" id="UP000270094"/>
    </source>
</evidence>
<protein>
    <submittedName>
        <fullName evidence="1">Uncharacterized protein</fullName>
    </submittedName>
</protein>
<evidence type="ECO:0000313" key="1">
    <source>
        <dbReference type="EMBL" id="VDM83553.1"/>
    </source>
</evidence>
<accession>A0A3P7JRI3</accession>